<accession>A0A0D7ASJ1</accession>
<name>A0A0D7ASJ1_9AGAR</name>
<protein>
    <recommendedName>
        <fullName evidence="1">DUF8040 domain-containing protein</fullName>
    </recommendedName>
</protein>
<evidence type="ECO:0000313" key="2">
    <source>
        <dbReference type="EMBL" id="KIY60799.1"/>
    </source>
</evidence>
<evidence type="ECO:0000259" key="1">
    <source>
        <dbReference type="Pfam" id="PF26138"/>
    </source>
</evidence>
<dbReference type="InterPro" id="IPR058353">
    <property type="entry name" value="DUF8040"/>
</dbReference>
<dbReference type="STRING" id="1314674.A0A0D7ASJ1"/>
<feature type="non-terminal residue" evidence="2">
    <location>
        <position position="66"/>
    </location>
</feature>
<dbReference type="OrthoDB" id="2430314at2759"/>
<dbReference type="Pfam" id="PF26138">
    <property type="entry name" value="DUF8040"/>
    <property type="match status" value="1"/>
</dbReference>
<feature type="non-terminal residue" evidence="2">
    <location>
        <position position="1"/>
    </location>
</feature>
<gene>
    <name evidence="2" type="ORF">CYLTODRAFT_337651</name>
</gene>
<dbReference type="Proteomes" id="UP000054007">
    <property type="component" value="Unassembled WGS sequence"/>
</dbReference>
<reference evidence="2 3" key="1">
    <citation type="journal article" date="2015" name="Fungal Genet. Biol.">
        <title>Evolution of novel wood decay mechanisms in Agaricales revealed by the genome sequences of Fistulina hepatica and Cylindrobasidium torrendii.</title>
        <authorList>
            <person name="Floudas D."/>
            <person name="Held B.W."/>
            <person name="Riley R."/>
            <person name="Nagy L.G."/>
            <person name="Koehler G."/>
            <person name="Ransdell A.S."/>
            <person name="Younus H."/>
            <person name="Chow J."/>
            <person name="Chiniquy J."/>
            <person name="Lipzen A."/>
            <person name="Tritt A."/>
            <person name="Sun H."/>
            <person name="Haridas S."/>
            <person name="LaButti K."/>
            <person name="Ohm R.A."/>
            <person name="Kues U."/>
            <person name="Blanchette R.A."/>
            <person name="Grigoriev I.V."/>
            <person name="Minto R.E."/>
            <person name="Hibbett D.S."/>
        </authorList>
    </citation>
    <scope>NUCLEOTIDE SEQUENCE [LARGE SCALE GENOMIC DNA]</scope>
    <source>
        <strain evidence="2 3">FP15055 ss-10</strain>
    </source>
</reference>
<dbReference type="AlphaFoldDB" id="A0A0D7ASJ1"/>
<organism evidence="2 3">
    <name type="scientific">Cylindrobasidium torrendii FP15055 ss-10</name>
    <dbReference type="NCBI Taxonomy" id="1314674"/>
    <lineage>
        <taxon>Eukaryota</taxon>
        <taxon>Fungi</taxon>
        <taxon>Dikarya</taxon>
        <taxon>Basidiomycota</taxon>
        <taxon>Agaricomycotina</taxon>
        <taxon>Agaricomycetes</taxon>
        <taxon>Agaricomycetidae</taxon>
        <taxon>Agaricales</taxon>
        <taxon>Marasmiineae</taxon>
        <taxon>Physalacriaceae</taxon>
        <taxon>Cylindrobasidium</taxon>
    </lineage>
</organism>
<dbReference type="EMBL" id="KN881247">
    <property type="protein sequence ID" value="KIY60799.1"/>
    <property type="molecule type" value="Genomic_DNA"/>
</dbReference>
<proteinExistence type="predicted"/>
<sequence>RPYHTSALSGRMWMEELLNGHPDRILTELGVRLHVFEILLAELRALGLGTSDHGVTLEEQLGIFLY</sequence>
<feature type="domain" description="DUF8040" evidence="1">
    <location>
        <begin position="5"/>
        <end position="66"/>
    </location>
</feature>
<keyword evidence="3" id="KW-1185">Reference proteome</keyword>
<evidence type="ECO:0000313" key="3">
    <source>
        <dbReference type="Proteomes" id="UP000054007"/>
    </source>
</evidence>